<dbReference type="InterPro" id="IPR036322">
    <property type="entry name" value="WD40_repeat_dom_sf"/>
</dbReference>
<feature type="non-terminal residue" evidence="1">
    <location>
        <position position="183"/>
    </location>
</feature>
<dbReference type="Proteomes" id="UP000030669">
    <property type="component" value="Unassembled WGS sequence"/>
</dbReference>
<name>S7R5W5_GLOTA</name>
<dbReference type="SMART" id="SM00320">
    <property type="entry name" value="WD40"/>
    <property type="match status" value="2"/>
</dbReference>
<keyword evidence="2" id="KW-1185">Reference proteome</keyword>
<dbReference type="STRING" id="670483.S7R5W5"/>
<dbReference type="OrthoDB" id="2654453at2759"/>
<reference evidence="1 2" key="1">
    <citation type="journal article" date="2012" name="Science">
        <title>The Paleozoic origin of enzymatic lignin decomposition reconstructed from 31 fungal genomes.</title>
        <authorList>
            <person name="Floudas D."/>
            <person name="Binder M."/>
            <person name="Riley R."/>
            <person name="Barry K."/>
            <person name="Blanchette R.A."/>
            <person name="Henrissat B."/>
            <person name="Martinez A.T."/>
            <person name="Otillar R."/>
            <person name="Spatafora J.W."/>
            <person name="Yadav J.S."/>
            <person name="Aerts A."/>
            <person name="Benoit I."/>
            <person name="Boyd A."/>
            <person name="Carlson A."/>
            <person name="Copeland A."/>
            <person name="Coutinho P.M."/>
            <person name="de Vries R.P."/>
            <person name="Ferreira P."/>
            <person name="Findley K."/>
            <person name="Foster B."/>
            <person name="Gaskell J."/>
            <person name="Glotzer D."/>
            <person name="Gorecki P."/>
            <person name="Heitman J."/>
            <person name="Hesse C."/>
            <person name="Hori C."/>
            <person name="Igarashi K."/>
            <person name="Jurgens J.A."/>
            <person name="Kallen N."/>
            <person name="Kersten P."/>
            <person name="Kohler A."/>
            <person name="Kuees U."/>
            <person name="Kumar T.K.A."/>
            <person name="Kuo A."/>
            <person name="LaButti K."/>
            <person name="Larrondo L.F."/>
            <person name="Lindquist E."/>
            <person name="Ling A."/>
            <person name="Lombard V."/>
            <person name="Lucas S."/>
            <person name="Lundell T."/>
            <person name="Martin R."/>
            <person name="McLaughlin D.J."/>
            <person name="Morgenstern I."/>
            <person name="Morin E."/>
            <person name="Murat C."/>
            <person name="Nagy L.G."/>
            <person name="Nolan M."/>
            <person name="Ohm R.A."/>
            <person name="Patyshakuliyeva A."/>
            <person name="Rokas A."/>
            <person name="Ruiz-Duenas F.J."/>
            <person name="Sabat G."/>
            <person name="Salamov A."/>
            <person name="Samejima M."/>
            <person name="Schmutz J."/>
            <person name="Slot J.C."/>
            <person name="St John F."/>
            <person name="Stenlid J."/>
            <person name="Sun H."/>
            <person name="Sun S."/>
            <person name="Syed K."/>
            <person name="Tsang A."/>
            <person name="Wiebenga A."/>
            <person name="Young D."/>
            <person name="Pisabarro A."/>
            <person name="Eastwood D.C."/>
            <person name="Martin F."/>
            <person name="Cullen D."/>
            <person name="Grigoriev I.V."/>
            <person name="Hibbett D.S."/>
        </authorList>
    </citation>
    <scope>NUCLEOTIDE SEQUENCE [LARGE SCALE GENOMIC DNA]</scope>
    <source>
        <strain evidence="1 2">ATCC 11539</strain>
    </source>
</reference>
<dbReference type="Gene3D" id="2.130.10.10">
    <property type="entry name" value="YVTN repeat-like/Quinoprotein amine dehydrogenase"/>
    <property type="match status" value="1"/>
</dbReference>
<proteinExistence type="predicted"/>
<dbReference type="AlphaFoldDB" id="S7R5W5"/>
<dbReference type="eggNOG" id="ENOG502SQZG">
    <property type="taxonomic scope" value="Eukaryota"/>
</dbReference>
<dbReference type="KEGG" id="gtr:GLOTRDRAFT_97366"/>
<protein>
    <submittedName>
        <fullName evidence="1">Uncharacterized protein</fullName>
    </submittedName>
</protein>
<organism evidence="1 2">
    <name type="scientific">Gloeophyllum trabeum (strain ATCC 11539 / FP-39264 / Madison 617)</name>
    <name type="common">Brown rot fungus</name>
    <dbReference type="NCBI Taxonomy" id="670483"/>
    <lineage>
        <taxon>Eukaryota</taxon>
        <taxon>Fungi</taxon>
        <taxon>Dikarya</taxon>
        <taxon>Basidiomycota</taxon>
        <taxon>Agaricomycotina</taxon>
        <taxon>Agaricomycetes</taxon>
        <taxon>Gloeophyllales</taxon>
        <taxon>Gloeophyllaceae</taxon>
        <taxon>Gloeophyllum</taxon>
    </lineage>
</organism>
<accession>S7R5W5</accession>
<dbReference type="HOGENOM" id="CLU_1478454_0_0_1"/>
<sequence>MTSFALIDTRRAQHSIKVTGEGGGGCPVYALAISPSGTFLAAGDLNGVRLWHLASQKEVEVPSVWGIRGAVTSIVWLQRDLGETMIYGTSLGFLVCWRQNSNKFKELCWVRAGEQQITSVNIDPASGRIVSCIRDGTVSTWILDQEERLEGIFAVQVEKTNPIAVSIQGNTTKDLLLFTMAGK</sequence>
<dbReference type="EMBL" id="KB469638">
    <property type="protein sequence ID" value="EPQ49775.1"/>
    <property type="molecule type" value="Genomic_DNA"/>
</dbReference>
<dbReference type="RefSeq" id="XP_007871768.1">
    <property type="nucleotide sequence ID" value="XM_007873577.1"/>
</dbReference>
<dbReference type="GeneID" id="19310004"/>
<evidence type="ECO:0000313" key="1">
    <source>
        <dbReference type="EMBL" id="EPQ49775.1"/>
    </source>
</evidence>
<gene>
    <name evidence="1" type="ORF">GLOTRDRAFT_97366</name>
</gene>
<dbReference type="InterPro" id="IPR001680">
    <property type="entry name" value="WD40_rpt"/>
</dbReference>
<dbReference type="InterPro" id="IPR015943">
    <property type="entry name" value="WD40/YVTN_repeat-like_dom_sf"/>
</dbReference>
<dbReference type="Pfam" id="PF00400">
    <property type="entry name" value="WD40"/>
    <property type="match status" value="1"/>
</dbReference>
<dbReference type="SUPFAM" id="SSF50978">
    <property type="entry name" value="WD40 repeat-like"/>
    <property type="match status" value="1"/>
</dbReference>
<evidence type="ECO:0000313" key="2">
    <source>
        <dbReference type="Proteomes" id="UP000030669"/>
    </source>
</evidence>